<reference evidence="4" key="1">
    <citation type="submission" date="2020-05" db="EMBL/GenBank/DDBJ databases">
        <authorList>
            <person name="Chiriac C."/>
            <person name="Salcher M."/>
            <person name="Ghai R."/>
            <person name="Kavagutti S V."/>
        </authorList>
    </citation>
    <scope>NUCLEOTIDE SEQUENCE</scope>
</reference>
<evidence type="ECO:0000259" key="3">
    <source>
        <dbReference type="PROSITE" id="PS51688"/>
    </source>
</evidence>
<keyword evidence="2" id="KW-1227">Viral tail protein</keyword>
<accession>A0A6J7WXW7</accession>
<dbReference type="PROSITE" id="PS51688">
    <property type="entry name" value="ICA"/>
    <property type="match status" value="1"/>
</dbReference>
<protein>
    <submittedName>
        <fullName evidence="4">Intramolecular chaperone auto-processing domain containing protein</fullName>
    </submittedName>
</protein>
<evidence type="ECO:0000256" key="1">
    <source>
        <dbReference type="ARBA" id="ARBA00004328"/>
    </source>
</evidence>
<dbReference type="Pfam" id="PF13884">
    <property type="entry name" value="Peptidase_S74"/>
    <property type="match status" value="1"/>
</dbReference>
<dbReference type="EMBL" id="LR798293">
    <property type="protein sequence ID" value="CAB5221572.1"/>
    <property type="molecule type" value="Genomic_DNA"/>
</dbReference>
<keyword evidence="2" id="KW-0946">Virion</keyword>
<comment type="subcellular location">
    <subcellularLocation>
        <location evidence="1">Virion</location>
    </subcellularLocation>
</comment>
<proteinExistence type="predicted"/>
<name>A0A6J7WXW7_9CAUD</name>
<sequence>MASITTRVDGTTTGTGTITSSLSSTAVTGVGTSFTTELVAGYVLRNNGNTIGTISSITSNTALVLVANATTAVSGLGFTFANPGVTIAGVALTNSQVDANFMSLNNNKLERTKNLSDLPDASTARTNLGVAIGSNVQAYDADLTSVSALSTTGIVVRSAADTFTTRSLVGTANDIDITNAGGLLGNITLSVGSNIAKLDRTSNVFSGDITAANFNATSDNTLKNNIASINNAVDVVNQLDGSSFTWKATGKKSYGVIAQEIEKILPELVDTKDGIKSVNYLGIIGFLINSVKELDARVKVLESK</sequence>
<feature type="domain" description="Peptidase S74" evidence="3">
    <location>
        <begin position="218"/>
        <end position="304"/>
    </location>
</feature>
<evidence type="ECO:0000313" key="4">
    <source>
        <dbReference type="EMBL" id="CAB5221572.1"/>
    </source>
</evidence>
<gene>
    <name evidence="4" type="ORF">UFOVP240_199</name>
</gene>
<organism evidence="4">
    <name type="scientific">uncultured Caudovirales phage</name>
    <dbReference type="NCBI Taxonomy" id="2100421"/>
    <lineage>
        <taxon>Viruses</taxon>
        <taxon>Duplodnaviria</taxon>
        <taxon>Heunggongvirae</taxon>
        <taxon>Uroviricota</taxon>
        <taxon>Caudoviricetes</taxon>
        <taxon>Peduoviridae</taxon>
        <taxon>Maltschvirus</taxon>
        <taxon>Maltschvirus maltsch</taxon>
    </lineage>
</organism>
<dbReference type="InterPro" id="IPR030392">
    <property type="entry name" value="S74_ICA"/>
</dbReference>
<evidence type="ECO:0000256" key="2">
    <source>
        <dbReference type="ARBA" id="ARBA00022732"/>
    </source>
</evidence>
<dbReference type="GO" id="GO:0098015">
    <property type="term" value="C:virus tail"/>
    <property type="evidence" value="ECO:0007669"/>
    <property type="project" value="UniProtKB-KW"/>
</dbReference>